<keyword evidence="2" id="KW-0808">Transferase</keyword>
<feature type="domain" description="N-acetyltransferase" evidence="1">
    <location>
        <begin position="17"/>
        <end position="173"/>
    </location>
</feature>
<name>A0A1C5K952_9ACTN</name>
<evidence type="ECO:0000313" key="2">
    <source>
        <dbReference type="EMBL" id="SCG79016.1"/>
    </source>
</evidence>
<protein>
    <submittedName>
        <fullName evidence="2">Protein N-acetyltransferase, RimJ/RimL family</fullName>
    </submittedName>
</protein>
<sequence>MAERDWPTAEVIGTERLVLEPLRVDHAAELAPLLNDPVLHEYIGGRPATPDELRERYRRQVTGRSPDGSQGWLNWVVRHRDTGAAVGTVQATLRLDGDRPVAELAWVIAAPQQGRGYAGEATAGMVGWLEGHGVQALLAHVHPDHRASARVAERLGLRATEVVVDGEIRWAKP</sequence>
<dbReference type="PROSITE" id="PS51186">
    <property type="entry name" value="GNAT"/>
    <property type="match status" value="1"/>
</dbReference>
<evidence type="ECO:0000313" key="3">
    <source>
        <dbReference type="Proteomes" id="UP000198217"/>
    </source>
</evidence>
<evidence type="ECO:0000259" key="1">
    <source>
        <dbReference type="PROSITE" id="PS51186"/>
    </source>
</evidence>
<reference evidence="2 3" key="1">
    <citation type="submission" date="2016-06" db="EMBL/GenBank/DDBJ databases">
        <authorList>
            <person name="Kjaerup R.B."/>
            <person name="Dalgaard T.S."/>
            <person name="Juul-Madsen H.R."/>
        </authorList>
    </citation>
    <scope>NUCLEOTIDE SEQUENCE [LARGE SCALE GENOMIC DNA]</scope>
    <source>
        <strain evidence="2 3">DSM 43904</strain>
    </source>
</reference>
<accession>A0A1C5K952</accession>
<gene>
    <name evidence="2" type="ORF">GA0070609_5755</name>
</gene>
<dbReference type="AlphaFoldDB" id="A0A1C5K952"/>
<dbReference type="GO" id="GO:1990189">
    <property type="term" value="F:protein N-terminal-serine acetyltransferase activity"/>
    <property type="evidence" value="ECO:0007669"/>
    <property type="project" value="TreeGrafter"/>
</dbReference>
<dbReference type="Proteomes" id="UP000198217">
    <property type="component" value="Chromosome I"/>
</dbReference>
<dbReference type="InterPro" id="IPR000182">
    <property type="entry name" value="GNAT_dom"/>
</dbReference>
<dbReference type="Gene3D" id="3.40.630.30">
    <property type="match status" value="1"/>
</dbReference>
<dbReference type="GO" id="GO:0008999">
    <property type="term" value="F:protein-N-terminal-alanine acetyltransferase activity"/>
    <property type="evidence" value="ECO:0007669"/>
    <property type="project" value="TreeGrafter"/>
</dbReference>
<dbReference type="RefSeq" id="WP_088996620.1">
    <property type="nucleotide sequence ID" value="NZ_LT607750.1"/>
</dbReference>
<keyword evidence="3" id="KW-1185">Reference proteome</keyword>
<dbReference type="PANTHER" id="PTHR43441">
    <property type="entry name" value="RIBOSOMAL-PROTEIN-SERINE ACETYLTRANSFERASE"/>
    <property type="match status" value="1"/>
</dbReference>
<dbReference type="EMBL" id="LT607750">
    <property type="protein sequence ID" value="SCG79016.1"/>
    <property type="molecule type" value="Genomic_DNA"/>
</dbReference>
<proteinExistence type="predicted"/>
<dbReference type="InterPro" id="IPR016181">
    <property type="entry name" value="Acyl_CoA_acyltransferase"/>
</dbReference>
<dbReference type="PANTHER" id="PTHR43441:SF10">
    <property type="entry name" value="ACETYLTRANSFERASE"/>
    <property type="match status" value="1"/>
</dbReference>
<dbReference type="InterPro" id="IPR051908">
    <property type="entry name" value="Ribosomal_N-acetyltransferase"/>
</dbReference>
<dbReference type="GO" id="GO:0005737">
    <property type="term" value="C:cytoplasm"/>
    <property type="evidence" value="ECO:0007669"/>
    <property type="project" value="TreeGrafter"/>
</dbReference>
<dbReference type="Pfam" id="PF13302">
    <property type="entry name" value="Acetyltransf_3"/>
    <property type="match status" value="1"/>
</dbReference>
<organism evidence="2 3">
    <name type="scientific">Micromonospora echinaurantiaca</name>
    <dbReference type="NCBI Taxonomy" id="47857"/>
    <lineage>
        <taxon>Bacteria</taxon>
        <taxon>Bacillati</taxon>
        <taxon>Actinomycetota</taxon>
        <taxon>Actinomycetes</taxon>
        <taxon>Micromonosporales</taxon>
        <taxon>Micromonosporaceae</taxon>
        <taxon>Micromonospora</taxon>
    </lineage>
</organism>
<dbReference type="SUPFAM" id="SSF55729">
    <property type="entry name" value="Acyl-CoA N-acyltransferases (Nat)"/>
    <property type="match status" value="1"/>
</dbReference>